<accession>A0AAJ7UA38</accession>
<keyword evidence="2 6" id="KW-0812">Transmembrane</keyword>
<organism evidence="8 9">
    <name type="scientific">Petromyzon marinus</name>
    <name type="common">Sea lamprey</name>
    <dbReference type="NCBI Taxonomy" id="7757"/>
    <lineage>
        <taxon>Eukaryota</taxon>
        <taxon>Metazoa</taxon>
        <taxon>Chordata</taxon>
        <taxon>Craniata</taxon>
        <taxon>Vertebrata</taxon>
        <taxon>Cyclostomata</taxon>
        <taxon>Hyperoartia</taxon>
        <taxon>Petromyzontiformes</taxon>
        <taxon>Petromyzontidae</taxon>
        <taxon>Petromyzon</taxon>
    </lineage>
</organism>
<feature type="transmembrane region" description="Helical" evidence="6">
    <location>
        <begin position="235"/>
        <end position="259"/>
    </location>
</feature>
<evidence type="ECO:0000313" key="8">
    <source>
        <dbReference type="Proteomes" id="UP001318040"/>
    </source>
</evidence>
<feature type="transmembrane region" description="Helical" evidence="6">
    <location>
        <begin position="271"/>
        <end position="294"/>
    </location>
</feature>
<evidence type="ECO:0000256" key="6">
    <source>
        <dbReference type="SAM" id="Phobius"/>
    </source>
</evidence>
<name>A0AAJ7UA38_PETMA</name>
<dbReference type="PRINTS" id="PR00237">
    <property type="entry name" value="GPCRRHODOPSN"/>
</dbReference>
<dbReference type="InterPro" id="IPR000276">
    <property type="entry name" value="GPCR_Rhodpsn"/>
</dbReference>
<feature type="transmembrane region" description="Helical" evidence="6">
    <location>
        <begin position="94"/>
        <end position="116"/>
    </location>
</feature>
<dbReference type="AlphaFoldDB" id="A0AAJ7UA38"/>
<dbReference type="PROSITE" id="PS50262">
    <property type="entry name" value="G_PROTEIN_RECEP_F1_2"/>
    <property type="match status" value="1"/>
</dbReference>
<keyword evidence="4 6" id="KW-0472">Membrane</keyword>
<feature type="transmembrane region" description="Helical" evidence="6">
    <location>
        <begin position="137"/>
        <end position="159"/>
    </location>
</feature>
<evidence type="ECO:0000256" key="1">
    <source>
        <dbReference type="ARBA" id="ARBA00004141"/>
    </source>
</evidence>
<keyword evidence="3 6" id="KW-1133">Transmembrane helix</keyword>
<evidence type="ECO:0000256" key="3">
    <source>
        <dbReference type="ARBA" id="ARBA00022989"/>
    </source>
</evidence>
<dbReference type="PRINTS" id="PR00245">
    <property type="entry name" value="OLFACTORYR"/>
</dbReference>
<dbReference type="Gene3D" id="1.20.1070.10">
    <property type="entry name" value="Rhodopsin 7-helix transmembrane proteins"/>
    <property type="match status" value="1"/>
</dbReference>
<evidence type="ECO:0000256" key="2">
    <source>
        <dbReference type="ARBA" id="ARBA00022692"/>
    </source>
</evidence>
<evidence type="ECO:0000259" key="7">
    <source>
        <dbReference type="PROSITE" id="PS50262"/>
    </source>
</evidence>
<sequence length="328" mass="37198">MENSSSFFYLATFEASHEVILLIFSMCLPLYVITVLVNLLVLVVVATSAELHKPMYIFLCNLAVGDIIGSTSVVPKQLHIFLTRDKHILRVFCFAQMFWVNCFVSNEFFTLAAMSFDRYVAICSPLHYHTIVTTKRSLLASLLIWTVSVAIEIVINVLLKRLEFSEADEHVQGMFCDHAGILRLATSNTGVNEAYGTWVIASTVALPLCAIACSYYKIIQQCIRMKSSDFNRKTFYTLVTHFSALAACFSAVFICTLVPRIVKDFQSDFVRNLRCVVQISIFLVPIANVLIYVFRTKELRKATTRHFHKFVPNVNARFGSHKVWTDGE</sequence>
<feature type="transmembrane region" description="Helical" evidence="6">
    <location>
        <begin position="20"/>
        <end position="44"/>
    </location>
</feature>
<protein>
    <submittedName>
        <fullName evidence="9">Gustatory receptor clone PTE03</fullName>
    </submittedName>
</protein>
<dbReference type="PANTHER" id="PTHR26451">
    <property type="entry name" value="G_PROTEIN_RECEP_F1_2 DOMAIN-CONTAINING PROTEIN"/>
    <property type="match status" value="1"/>
</dbReference>
<gene>
    <name evidence="9" type="primary">LOC116954549</name>
</gene>
<feature type="transmembrane region" description="Helical" evidence="6">
    <location>
        <begin position="195"/>
        <end position="215"/>
    </location>
</feature>
<dbReference type="InterPro" id="IPR017452">
    <property type="entry name" value="GPCR_Rhodpsn_7TM"/>
</dbReference>
<dbReference type="InterPro" id="IPR000725">
    <property type="entry name" value="Olfact_rcpt"/>
</dbReference>
<comment type="subcellular location">
    <subcellularLocation>
        <location evidence="1">Membrane</location>
        <topology evidence="1">Multi-pass membrane protein</topology>
    </subcellularLocation>
</comment>
<reference evidence="9" key="1">
    <citation type="submission" date="2025-08" db="UniProtKB">
        <authorList>
            <consortium name="RefSeq"/>
        </authorList>
    </citation>
    <scope>IDENTIFICATION</scope>
    <source>
        <tissue evidence="9">Sperm</tissue>
    </source>
</reference>
<dbReference type="GO" id="GO:0016020">
    <property type="term" value="C:membrane"/>
    <property type="evidence" value="ECO:0007669"/>
    <property type="project" value="UniProtKB-SubCell"/>
</dbReference>
<dbReference type="SUPFAM" id="SSF81321">
    <property type="entry name" value="Family A G protein-coupled receptor-like"/>
    <property type="match status" value="1"/>
</dbReference>
<keyword evidence="5" id="KW-0807">Transducer</keyword>
<evidence type="ECO:0000256" key="5">
    <source>
        <dbReference type="ARBA" id="ARBA00023224"/>
    </source>
</evidence>
<dbReference type="GO" id="GO:0004984">
    <property type="term" value="F:olfactory receptor activity"/>
    <property type="evidence" value="ECO:0007669"/>
    <property type="project" value="InterPro"/>
</dbReference>
<keyword evidence="9" id="KW-0675">Receptor</keyword>
<dbReference type="Proteomes" id="UP001318040">
    <property type="component" value="Chromosome 55"/>
</dbReference>
<keyword evidence="8" id="KW-1185">Reference proteome</keyword>
<evidence type="ECO:0000313" key="9">
    <source>
        <dbReference type="RefSeq" id="XP_032831033.1"/>
    </source>
</evidence>
<feature type="transmembrane region" description="Helical" evidence="6">
    <location>
        <begin position="56"/>
        <end position="74"/>
    </location>
</feature>
<dbReference type="RefSeq" id="XP_032831033.1">
    <property type="nucleotide sequence ID" value="XM_032975142.1"/>
</dbReference>
<dbReference type="InterPro" id="IPR052921">
    <property type="entry name" value="GPCR1_Superfamily_Member"/>
</dbReference>
<dbReference type="KEGG" id="pmrn:116954549"/>
<evidence type="ECO:0000256" key="4">
    <source>
        <dbReference type="ARBA" id="ARBA00023136"/>
    </source>
</evidence>
<dbReference type="Pfam" id="PF13853">
    <property type="entry name" value="7tm_4"/>
    <property type="match status" value="1"/>
</dbReference>
<proteinExistence type="predicted"/>
<dbReference type="GO" id="GO:0005549">
    <property type="term" value="F:odorant binding"/>
    <property type="evidence" value="ECO:0007669"/>
    <property type="project" value="TreeGrafter"/>
</dbReference>
<dbReference type="GO" id="GO:0004930">
    <property type="term" value="F:G protein-coupled receptor activity"/>
    <property type="evidence" value="ECO:0007669"/>
    <property type="project" value="InterPro"/>
</dbReference>
<dbReference type="PANTHER" id="PTHR26451:SF897">
    <property type="entry name" value="TRACE AMINE-ASSOCIATED RECEPTOR 5-LIKE"/>
    <property type="match status" value="1"/>
</dbReference>
<feature type="domain" description="G-protein coupled receptors family 1 profile" evidence="7">
    <location>
        <begin position="37"/>
        <end position="292"/>
    </location>
</feature>